<organism evidence="3 4">
    <name type="scientific">Sulfidibacter corallicola</name>
    <dbReference type="NCBI Taxonomy" id="2818388"/>
    <lineage>
        <taxon>Bacteria</taxon>
        <taxon>Pseudomonadati</taxon>
        <taxon>Acidobacteriota</taxon>
        <taxon>Holophagae</taxon>
        <taxon>Acanthopleuribacterales</taxon>
        <taxon>Acanthopleuribacteraceae</taxon>
        <taxon>Sulfidibacter</taxon>
    </lineage>
</organism>
<feature type="domain" description="ATP-grasp" evidence="2">
    <location>
        <begin position="194"/>
        <end position="428"/>
    </location>
</feature>
<reference evidence="3" key="1">
    <citation type="submission" date="2021-03" db="EMBL/GenBank/DDBJ databases">
        <title>Acanthopleuribacteraceae sp. M133.</title>
        <authorList>
            <person name="Wang G."/>
        </authorList>
    </citation>
    <scope>NUCLEOTIDE SEQUENCE</scope>
    <source>
        <strain evidence="3">M133</strain>
    </source>
</reference>
<evidence type="ECO:0000256" key="1">
    <source>
        <dbReference type="PROSITE-ProRule" id="PRU00409"/>
    </source>
</evidence>
<keyword evidence="1" id="KW-0067">ATP-binding</keyword>
<dbReference type="EMBL" id="CP071793">
    <property type="protein sequence ID" value="QTD52768.1"/>
    <property type="molecule type" value="Genomic_DNA"/>
</dbReference>
<gene>
    <name evidence="3" type="ORF">J3U87_09850</name>
</gene>
<dbReference type="InterPro" id="IPR041356">
    <property type="entry name" value="PGM1_C"/>
</dbReference>
<evidence type="ECO:0000313" key="3">
    <source>
        <dbReference type="EMBL" id="QTD52768.1"/>
    </source>
</evidence>
<dbReference type="KEGG" id="scor:J3U87_09850"/>
<dbReference type="PANTHER" id="PTHR14465:SF0">
    <property type="entry name" value="IQ DOMAIN-CONTAINING PROTEIN H"/>
    <property type="match status" value="1"/>
</dbReference>
<sequence length="540" mass="61388">MVDYSTDRAFPSPGSDEEIAVFHRLMAKLPNIYQRLAKDRKVPHTTVVIPSLSLDQAELSKVEGHMYYEERLLCMLMLLKRPRTRIVFVSSTRIHPIITQYYLNFLTGVPFGHAMRRLIMLDCSDTSPKPLTQKILESPWLLDRIRKNIGDPDRAHLVVFNTTPLERTLAVRLGIPVYGTDPALHYLGSKTGCRRILKDAGIPVPEGFEDLGGQDDIVGALDELWQKNPRINKAVVKLNEGFSGKGNAMFDYRPLRDHQNKSNHERKEIIAAALHNLKFEAKDETWPHFECQFRKLRGIVETFIEGDNKDSPSVQARVNAIGEPQVISTHDQIMGGPTGQMFMGCWFPARRDYRKVLQEDGRKVAQVLSQKGVIGRFAVDFIVVPTPNGFERYAIEINLRRGGTTHPFLMMKFLIDGDYDEDKGIYVSTSGQEKYYLATDNLLDSKYVGMGPEDLIDVAVFHDLHYHTFEQDGVAFHMFGSMSQFGKLGITCIANTREETKRLHQRTIEVLDNEAVPEVRKHRTAFYLGAPQSISLYTGF</sequence>
<dbReference type="GO" id="GO:0046872">
    <property type="term" value="F:metal ion binding"/>
    <property type="evidence" value="ECO:0007669"/>
    <property type="project" value="InterPro"/>
</dbReference>
<dbReference type="PANTHER" id="PTHR14465">
    <property type="entry name" value="IQ DOMAIN-CONTAINING PROTEIN H"/>
    <property type="match status" value="1"/>
</dbReference>
<evidence type="ECO:0000259" key="2">
    <source>
        <dbReference type="PROSITE" id="PS50975"/>
    </source>
</evidence>
<dbReference type="AlphaFoldDB" id="A0A8A4TUG0"/>
<dbReference type="Pfam" id="PF24923">
    <property type="entry name" value="ATP-grasp_IQCH"/>
    <property type="match status" value="2"/>
</dbReference>
<dbReference type="InterPro" id="IPR056855">
    <property type="entry name" value="ATP-grasp_IQCH"/>
</dbReference>
<keyword evidence="1" id="KW-0547">Nucleotide-binding</keyword>
<keyword evidence="4" id="KW-1185">Reference proteome</keyword>
<accession>A0A8A4TUG0</accession>
<dbReference type="InterPro" id="IPR011761">
    <property type="entry name" value="ATP-grasp"/>
</dbReference>
<evidence type="ECO:0000313" key="4">
    <source>
        <dbReference type="Proteomes" id="UP000663929"/>
    </source>
</evidence>
<protein>
    <recommendedName>
        <fullName evidence="2">ATP-grasp domain-containing protein</fullName>
    </recommendedName>
</protein>
<dbReference type="Proteomes" id="UP000663929">
    <property type="component" value="Chromosome"/>
</dbReference>
<dbReference type="PROSITE" id="PS50975">
    <property type="entry name" value="ATP_GRASP"/>
    <property type="match status" value="1"/>
</dbReference>
<name>A0A8A4TUG0_SULCO</name>
<proteinExistence type="predicted"/>
<dbReference type="Pfam" id="PF18105">
    <property type="entry name" value="PGM1_C"/>
    <property type="match status" value="1"/>
</dbReference>
<dbReference type="SUPFAM" id="SSF56059">
    <property type="entry name" value="Glutathione synthetase ATP-binding domain-like"/>
    <property type="match status" value="1"/>
</dbReference>
<dbReference type="GO" id="GO:0005524">
    <property type="term" value="F:ATP binding"/>
    <property type="evidence" value="ECO:0007669"/>
    <property type="project" value="UniProtKB-UniRule"/>
</dbReference>
<dbReference type="RefSeq" id="WP_237382870.1">
    <property type="nucleotide sequence ID" value="NZ_CP071793.1"/>
</dbReference>
<dbReference type="InterPro" id="IPR038752">
    <property type="entry name" value="IQCH"/>
</dbReference>